<keyword evidence="1" id="KW-0175">Coiled coil</keyword>
<dbReference type="EMBL" id="VSRR010017949">
    <property type="protein sequence ID" value="MPC60833.1"/>
    <property type="molecule type" value="Genomic_DNA"/>
</dbReference>
<gene>
    <name evidence="2" type="ORF">E2C01_054891</name>
</gene>
<keyword evidence="3" id="KW-1185">Reference proteome</keyword>
<feature type="coiled-coil region" evidence="1">
    <location>
        <begin position="25"/>
        <end position="77"/>
    </location>
</feature>
<protein>
    <submittedName>
        <fullName evidence="2">Uncharacterized protein</fullName>
    </submittedName>
</protein>
<comment type="caution">
    <text evidence="2">The sequence shown here is derived from an EMBL/GenBank/DDBJ whole genome shotgun (WGS) entry which is preliminary data.</text>
</comment>
<evidence type="ECO:0000313" key="3">
    <source>
        <dbReference type="Proteomes" id="UP000324222"/>
    </source>
</evidence>
<reference evidence="2 3" key="1">
    <citation type="submission" date="2019-05" db="EMBL/GenBank/DDBJ databases">
        <title>Another draft genome of Portunus trituberculatus and its Hox gene families provides insights of decapod evolution.</title>
        <authorList>
            <person name="Jeong J.-H."/>
            <person name="Song I."/>
            <person name="Kim S."/>
            <person name="Choi T."/>
            <person name="Kim D."/>
            <person name="Ryu S."/>
            <person name="Kim W."/>
        </authorList>
    </citation>
    <scope>NUCLEOTIDE SEQUENCE [LARGE SCALE GENOMIC DNA]</scope>
    <source>
        <tissue evidence="2">Muscle</tissue>
    </source>
</reference>
<dbReference type="AlphaFoldDB" id="A0A5B7GT98"/>
<evidence type="ECO:0000256" key="1">
    <source>
        <dbReference type="SAM" id="Coils"/>
    </source>
</evidence>
<evidence type="ECO:0000313" key="2">
    <source>
        <dbReference type="EMBL" id="MPC60833.1"/>
    </source>
</evidence>
<organism evidence="2 3">
    <name type="scientific">Portunus trituberculatus</name>
    <name type="common">Swimming crab</name>
    <name type="synonym">Neptunus trituberculatus</name>
    <dbReference type="NCBI Taxonomy" id="210409"/>
    <lineage>
        <taxon>Eukaryota</taxon>
        <taxon>Metazoa</taxon>
        <taxon>Ecdysozoa</taxon>
        <taxon>Arthropoda</taxon>
        <taxon>Crustacea</taxon>
        <taxon>Multicrustacea</taxon>
        <taxon>Malacostraca</taxon>
        <taxon>Eumalacostraca</taxon>
        <taxon>Eucarida</taxon>
        <taxon>Decapoda</taxon>
        <taxon>Pleocyemata</taxon>
        <taxon>Brachyura</taxon>
        <taxon>Eubrachyura</taxon>
        <taxon>Portunoidea</taxon>
        <taxon>Portunidae</taxon>
        <taxon>Portuninae</taxon>
        <taxon>Portunus</taxon>
    </lineage>
</organism>
<proteinExistence type="predicted"/>
<accession>A0A5B7GT98</accession>
<dbReference type="Proteomes" id="UP000324222">
    <property type="component" value="Unassembled WGS sequence"/>
</dbReference>
<name>A0A5B7GT98_PORTR</name>
<sequence>MKKKIILVEKQLNCMREVNAGILKQDHLFEENKELKAKCSELEEMVKVKYEGTEKENKTLKEKCKNYEAVLEGLREKVEAGEGAMSEEKLENWKEAWKKKIKKMKK</sequence>